<gene>
    <name evidence="3" type="primary">Fhad1</name>
    <name evidence="3" type="ORF">HELFUL_R11284</name>
</gene>
<reference evidence="3 4" key="1">
    <citation type="submission" date="2019-09" db="EMBL/GenBank/DDBJ databases">
        <title>Bird 10,000 Genomes (B10K) Project - Family phase.</title>
        <authorList>
            <person name="Zhang G."/>
        </authorList>
    </citation>
    <scope>NUCLEOTIDE SEQUENCE [LARGE SCALE GENOMIC DNA]</scope>
    <source>
        <strain evidence="3">B10K-DU-001-55</strain>
        <tissue evidence="3">Muscle</tissue>
    </source>
</reference>
<evidence type="ECO:0000256" key="1">
    <source>
        <dbReference type="SAM" id="Coils"/>
    </source>
</evidence>
<dbReference type="EMBL" id="VXBZ01002449">
    <property type="protein sequence ID" value="NXP45808.1"/>
    <property type="molecule type" value="Genomic_DNA"/>
</dbReference>
<accession>A0A7L2AIA3</accession>
<feature type="coiled-coil region" evidence="1">
    <location>
        <begin position="379"/>
        <end position="461"/>
    </location>
</feature>
<evidence type="ECO:0000313" key="3">
    <source>
        <dbReference type="EMBL" id="NXP45808.1"/>
    </source>
</evidence>
<feature type="region of interest" description="Disordered" evidence="2">
    <location>
        <begin position="292"/>
        <end position="318"/>
    </location>
</feature>
<name>A0A7L2AIA3_9GRUI</name>
<comment type="caution">
    <text evidence="3">The sequence shown here is derived from an EMBL/GenBank/DDBJ whole genome shotgun (WGS) entry which is preliminary data.</text>
</comment>
<dbReference type="Proteomes" id="UP000590868">
    <property type="component" value="Unassembled WGS sequence"/>
</dbReference>
<evidence type="ECO:0000256" key="2">
    <source>
        <dbReference type="SAM" id="MobiDB-lite"/>
    </source>
</evidence>
<protein>
    <submittedName>
        <fullName evidence="3">FHAD1 protein</fullName>
    </submittedName>
</protein>
<dbReference type="AlphaFoldDB" id="A0A7L2AIA3"/>
<sequence>EQLKTCREENELERQRLQEEMVGYKEESKQHSLTIVALEDKLMEAKRQQKALEEENASLLAKMEGCQGDGRQSMSGPWLEVPPAAELHCWLREELAAAQTMLLSKDTVIAGLTKELAETRARMSDVRGELSEEQKVQLEQNVSRVKCQERELNLLRQKLAQMSILVENKDQALKAAAEELRYTLSIPGPLQEQLCSGFKLSLCPLPRHGPGENYLCCFFQEPVSDLANLGAQCRGLRHEETIRRQREGLAELRERIKVLEKRWSPGDTRKGLEPLVLLTKDVPEEIAQRMGLEKEPAPASGAEGKVGEVPGAIPNKGSHGATNAAARLGMSDMTDLGEQMYLDAIGALGRLMKVQELAGIQSLRHLPREERDKVGLQRRKDLELLYEKIRSLKSRLERKEEALRDYEATVEQLRETQASLRRCREEMSQLEDEAYGVAEEKALLKEALERTQLQLNQKNQLLRVAKGHKV</sequence>
<dbReference type="OrthoDB" id="687730at2759"/>
<proteinExistence type="predicted"/>
<keyword evidence="1" id="KW-0175">Coiled coil</keyword>
<evidence type="ECO:0000313" key="4">
    <source>
        <dbReference type="Proteomes" id="UP000590868"/>
    </source>
</evidence>
<keyword evidence="4" id="KW-1185">Reference proteome</keyword>
<feature type="non-terminal residue" evidence="3">
    <location>
        <position position="1"/>
    </location>
</feature>
<feature type="coiled-coil region" evidence="1">
    <location>
        <begin position="109"/>
        <end position="165"/>
    </location>
</feature>
<feature type="non-terminal residue" evidence="3">
    <location>
        <position position="470"/>
    </location>
</feature>
<organism evidence="3 4">
    <name type="scientific">Heliornis fulica</name>
    <name type="common">sungrebe</name>
    <dbReference type="NCBI Taxonomy" id="54369"/>
    <lineage>
        <taxon>Eukaryota</taxon>
        <taxon>Metazoa</taxon>
        <taxon>Chordata</taxon>
        <taxon>Craniata</taxon>
        <taxon>Vertebrata</taxon>
        <taxon>Euteleostomi</taxon>
        <taxon>Archelosauria</taxon>
        <taxon>Archosauria</taxon>
        <taxon>Dinosauria</taxon>
        <taxon>Saurischia</taxon>
        <taxon>Theropoda</taxon>
        <taxon>Coelurosauria</taxon>
        <taxon>Aves</taxon>
        <taxon>Neognathae</taxon>
        <taxon>Neoaves</taxon>
        <taxon>Gruiformes</taxon>
        <taxon>Heliornithidae</taxon>
        <taxon>Heliornis</taxon>
    </lineage>
</organism>
<feature type="coiled-coil region" evidence="1">
    <location>
        <begin position="7"/>
        <end position="62"/>
    </location>
</feature>